<dbReference type="InterPro" id="IPR009072">
    <property type="entry name" value="Histone-fold"/>
</dbReference>
<feature type="compositionally biased region" description="Polar residues" evidence="8">
    <location>
        <begin position="232"/>
        <end position="249"/>
    </location>
</feature>
<evidence type="ECO:0000256" key="8">
    <source>
        <dbReference type="SAM" id="MobiDB-lite"/>
    </source>
</evidence>
<name>A0A0L9TTU5_PHAAN</name>
<reference evidence="11" key="1">
    <citation type="journal article" date="2015" name="Proc. Natl. Acad. Sci. U.S.A.">
        <title>Genome sequencing of adzuki bean (Vigna angularis) provides insight into high starch and low fat accumulation and domestication.</title>
        <authorList>
            <person name="Yang K."/>
            <person name="Tian Z."/>
            <person name="Chen C."/>
            <person name="Luo L."/>
            <person name="Zhao B."/>
            <person name="Wang Z."/>
            <person name="Yu L."/>
            <person name="Li Y."/>
            <person name="Sun Y."/>
            <person name="Li W."/>
            <person name="Chen Y."/>
            <person name="Li Y."/>
            <person name="Zhang Y."/>
            <person name="Ai D."/>
            <person name="Zhao J."/>
            <person name="Shang C."/>
            <person name="Ma Y."/>
            <person name="Wu B."/>
            <person name="Wang M."/>
            <person name="Gao L."/>
            <person name="Sun D."/>
            <person name="Zhang P."/>
            <person name="Guo F."/>
            <person name="Wang W."/>
            <person name="Li Y."/>
            <person name="Wang J."/>
            <person name="Varshney R.K."/>
            <person name="Wang J."/>
            <person name="Ling H.Q."/>
            <person name="Wan P."/>
        </authorList>
    </citation>
    <scope>NUCLEOTIDE SEQUENCE</scope>
    <source>
        <strain evidence="11">cv. Jingnong 6</strain>
    </source>
</reference>
<sequence>MEQNQHGQPGRGIGSAPAQEAHNKNHYQSKPTNPPIQTVGPSVPSPYPGEHHSALGRMHRQQQQQDQLEEKVKCFWAQQLKEIEERTDLRNRHSIPLSRVKKIMKSDADVKLVSAEAPVVFAKACELFIMELTMKAWANAEDNNRSTIKKSDVASAIARTDVFDFLEDIAPIPRVHKNTMMHPLLPGNAPTPTENVPYMPPPQHVASPPPPYVAATTLHQIPHALQTYPLAPSSTVPPNQQNPSPTSDD</sequence>
<accession>A0A0L9TTU5</accession>
<dbReference type="InterPro" id="IPR050568">
    <property type="entry name" value="Transcr_DNA_Rep_Reg"/>
</dbReference>
<evidence type="ECO:0000256" key="3">
    <source>
        <dbReference type="ARBA" id="ARBA00023125"/>
    </source>
</evidence>
<gene>
    <name evidence="10" type="ORF">LR48_Vigan02g009500</name>
</gene>
<keyword evidence="6" id="KW-0539">Nucleus</keyword>
<evidence type="ECO:0000256" key="5">
    <source>
        <dbReference type="ARBA" id="ARBA00023163"/>
    </source>
</evidence>
<dbReference type="InterPro" id="IPR007125">
    <property type="entry name" value="H2A/H2B/H3"/>
</dbReference>
<dbReference type="AlphaFoldDB" id="A0A0L9TTU5"/>
<dbReference type="OrthoDB" id="1428965at2759"/>
<dbReference type="KEGG" id="var:108324380"/>
<feature type="region of interest" description="Disordered" evidence="8">
    <location>
        <begin position="1"/>
        <end position="66"/>
    </location>
</feature>
<protein>
    <recommendedName>
        <fullName evidence="9">Core Histone H2A/H2B/H3 domain-containing protein</fullName>
    </recommendedName>
</protein>
<evidence type="ECO:0000256" key="1">
    <source>
        <dbReference type="ARBA" id="ARBA00004123"/>
    </source>
</evidence>
<dbReference type="Gramene" id="KOM33945">
    <property type="protein sequence ID" value="KOM33945"/>
    <property type="gene ID" value="LR48_Vigan02g009500"/>
</dbReference>
<comment type="similarity">
    <text evidence="7">Belongs to the NFYC/HAP5 subunit family.</text>
</comment>
<dbReference type="FunFam" id="1.10.20.10:FF:000006">
    <property type="entry name" value="Nuclear transcription factor Y subunit gamma"/>
    <property type="match status" value="1"/>
</dbReference>
<dbReference type="CDD" id="cd22908">
    <property type="entry name" value="HFD_NFYC-like"/>
    <property type="match status" value="1"/>
</dbReference>
<dbReference type="EMBL" id="CM003372">
    <property type="protein sequence ID" value="KOM33945.1"/>
    <property type="molecule type" value="Genomic_DNA"/>
</dbReference>
<evidence type="ECO:0000259" key="9">
    <source>
        <dbReference type="Pfam" id="PF00125"/>
    </source>
</evidence>
<evidence type="ECO:0000313" key="10">
    <source>
        <dbReference type="EMBL" id="KOM33945.1"/>
    </source>
</evidence>
<dbReference type="Pfam" id="PF00125">
    <property type="entry name" value="Histone"/>
    <property type="match status" value="1"/>
</dbReference>
<keyword evidence="5" id="KW-0804">Transcription</keyword>
<evidence type="ECO:0000256" key="4">
    <source>
        <dbReference type="ARBA" id="ARBA00023159"/>
    </source>
</evidence>
<feature type="region of interest" description="Disordered" evidence="8">
    <location>
        <begin position="224"/>
        <end position="249"/>
    </location>
</feature>
<dbReference type="PANTHER" id="PTHR10252:SF8">
    <property type="entry name" value="NUCLEAR TRANSCRIPTION FACTOR Y SUBUNIT GAMMA"/>
    <property type="match status" value="1"/>
</dbReference>
<dbReference type="Proteomes" id="UP000053144">
    <property type="component" value="Chromosome 2"/>
</dbReference>
<evidence type="ECO:0000256" key="7">
    <source>
        <dbReference type="ARBA" id="ARBA00038129"/>
    </source>
</evidence>
<evidence type="ECO:0000313" key="11">
    <source>
        <dbReference type="Proteomes" id="UP000053144"/>
    </source>
</evidence>
<feature type="compositionally biased region" description="Polar residues" evidence="8">
    <location>
        <begin position="26"/>
        <end position="40"/>
    </location>
</feature>
<dbReference type="OMA" id="WANAEDH"/>
<dbReference type="Gene3D" id="1.10.20.10">
    <property type="entry name" value="Histone, subunit A"/>
    <property type="match status" value="1"/>
</dbReference>
<dbReference type="GO" id="GO:0046982">
    <property type="term" value="F:protein heterodimerization activity"/>
    <property type="evidence" value="ECO:0007669"/>
    <property type="project" value="InterPro"/>
</dbReference>
<keyword evidence="3" id="KW-0238">DNA-binding</keyword>
<dbReference type="GO" id="GO:0005634">
    <property type="term" value="C:nucleus"/>
    <property type="evidence" value="ECO:0007669"/>
    <property type="project" value="UniProtKB-SubCell"/>
</dbReference>
<keyword evidence="4" id="KW-0010">Activator</keyword>
<dbReference type="GO" id="GO:0000978">
    <property type="term" value="F:RNA polymerase II cis-regulatory region sequence-specific DNA binding"/>
    <property type="evidence" value="ECO:0007669"/>
    <property type="project" value="TreeGrafter"/>
</dbReference>
<dbReference type="STRING" id="3914.A0A0L9TTU5"/>
<evidence type="ECO:0000256" key="6">
    <source>
        <dbReference type="ARBA" id="ARBA00023242"/>
    </source>
</evidence>
<comment type="subcellular location">
    <subcellularLocation>
        <location evidence="1">Nucleus</location>
    </subcellularLocation>
</comment>
<evidence type="ECO:0000256" key="2">
    <source>
        <dbReference type="ARBA" id="ARBA00023015"/>
    </source>
</evidence>
<dbReference type="SUPFAM" id="SSF47113">
    <property type="entry name" value="Histone-fold"/>
    <property type="match status" value="1"/>
</dbReference>
<dbReference type="PANTHER" id="PTHR10252">
    <property type="entry name" value="HISTONE-LIKE TRANSCRIPTION FACTOR CCAAT-RELATED"/>
    <property type="match status" value="1"/>
</dbReference>
<dbReference type="GO" id="GO:0000981">
    <property type="term" value="F:DNA-binding transcription factor activity, RNA polymerase II-specific"/>
    <property type="evidence" value="ECO:0007669"/>
    <property type="project" value="TreeGrafter"/>
</dbReference>
<organism evidence="10 11">
    <name type="scientific">Phaseolus angularis</name>
    <name type="common">Azuki bean</name>
    <name type="synonym">Vigna angularis</name>
    <dbReference type="NCBI Taxonomy" id="3914"/>
    <lineage>
        <taxon>Eukaryota</taxon>
        <taxon>Viridiplantae</taxon>
        <taxon>Streptophyta</taxon>
        <taxon>Embryophyta</taxon>
        <taxon>Tracheophyta</taxon>
        <taxon>Spermatophyta</taxon>
        <taxon>Magnoliopsida</taxon>
        <taxon>eudicotyledons</taxon>
        <taxon>Gunneridae</taxon>
        <taxon>Pentapetalae</taxon>
        <taxon>rosids</taxon>
        <taxon>fabids</taxon>
        <taxon>Fabales</taxon>
        <taxon>Fabaceae</taxon>
        <taxon>Papilionoideae</taxon>
        <taxon>50 kb inversion clade</taxon>
        <taxon>NPAAA clade</taxon>
        <taxon>indigoferoid/millettioid clade</taxon>
        <taxon>Phaseoleae</taxon>
        <taxon>Vigna</taxon>
    </lineage>
</organism>
<proteinExistence type="inferred from homology"/>
<feature type="domain" description="Core Histone H2A/H2B/H3" evidence="9">
    <location>
        <begin position="86"/>
        <end position="157"/>
    </location>
</feature>
<keyword evidence="2" id="KW-0805">Transcription regulation</keyword>